<comment type="caution">
    <text evidence="1">The sequence shown here is derived from an EMBL/GenBank/DDBJ whole genome shotgun (WGS) entry which is preliminary data.</text>
</comment>
<proteinExistence type="predicted"/>
<evidence type="ECO:0000313" key="1">
    <source>
        <dbReference type="EMBL" id="KAJ9063036.1"/>
    </source>
</evidence>
<dbReference type="Proteomes" id="UP001165960">
    <property type="component" value="Unassembled WGS sequence"/>
</dbReference>
<accession>A0ACC2SLJ7</accession>
<sequence length="93" mass="10297">MSVSLPPTEPEWFQKLAARAKPAQTAIPAFIKREQLQPSQKAFVLNPADSLPAIRQTSACSSKVPALSLRVRGLFQHSKYQIRRLAEASLTKP</sequence>
<protein>
    <submittedName>
        <fullName evidence="1">Uncharacterized protein</fullName>
    </submittedName>
</protein>
<gene>
    <name evidence="1" type="ORF">DSO57_1004328</name>
</gene>
<keyword evidence="2" id="KW-1185">Reference proteome</keyword>
<evidence type="ECO:0000313" key="2">
    <source>
        <dbReference type="Proteomes" id="UP001165960"/>
    </source>
</evidence>
<dbReference type="EMBL" id="QTSX02004981">
    <property type="protein sequence ID" value="KAJ9063036.1"/>
    <property type="molecule type" value="Genomic_DNA"/>
</dbReference>
<organism evidence="1 2">
    <name type="scientific">Entomophthora muscae</name>
    <dbReference type="NCBI Taxonomy" id="34485"/>
    <lineage>
        <taxon>Eukaryota</taxon>
        <taxon>Fungi</taxon>
        <taxon>Fungi incertae sedis</taxon>
        <taxon>Zoopagomycota</taxon>
        <taxon>Entomophthoromycotina</taxon>
        <taxon>Entomophthoromycetes</taxon>
        <taxon>Entomophthorales</taxon>
        <taxon>Entomophthoraceae</taxon>
        <taxon>Entomophthora</taxon>
    </lineage>
</organism>
<name>A0ACC2SLJ7_9FUNG</name>
<reference evidence="1" key="1">
    <citation type="submission" date="2022-04" db="EMBL/GenBank/DDBJ databases">
        <title>Genome of the entomopathogenic fungus Entomophthora muscae.</title>
        <authorList>
            <person name="Elya C."/>
            <person name="Lovett B.R."/>
            <person name="Lee E."/>
            <person name="Macias A.M."/>
            <person name="Hajek A.E."/>
            <person name="De Bivort B.L."/>
            <person name="Kasson M.T."/>
            <person name="De Fine Licht H.H."/>
            <person name="Stajich J.E."/>
        </authorList>
    </citation>
    <scope>NUCLEOTIDE SEQUENCE</scope>
    <source>
        <strain evidence="1">Berkeley</strain>
    </source>
</reference>